<evidence type="ECO:0000256" key="1">
    <source>
        <dbReference type="SAM" id="SignalP"/>
    </source>
</evidence>
<dbReference type="PROSITE" id="PS50231">
    <property type="entry name" value="RICIN_B_LECTIN"/>
    <property type="match status" value="1"/>
</dbReference>
<dbReference type="InterPro" id="IPR000772">
    <property type="entry name" value="Ricin_B_lectin"/>
</dbReference>
<dbReference type="Gene3D" id="2.80.10.50">
    <property type="match status" value="1"/>
</dbReference>
<feature type="chain" id="PRO_5047305114" evidence="1">
    <location>
        <begin position="31"/>
        <end position="199"/>
    </location>
</feature>
<accession>A0ABW3M8I0</accession>
<evidence type="ECO:0000313" key="4">
    <source>
        <dbReference type="Proteomes" id="UP001597045"/>
    </source>
</evidence>
<evidence type="ECO:0000313" key="3">
    <source>
        <dbReference type="EMBL" id="MFD1045884.1"/>
    </source>
</evidence>
<evidence type="ECO:0000259" key="2">
    <source>
        <dbReference type="SMART" id="SM00458"/>
    </source>
</evidence>
<dbReference type="Pfam" id="PF14200">
    <property type="entry name" value="RicinB_lectin_2"/>
    <property type="match status" value="1"/>
</dbReference>
<protein>
    <submittedName>
        <fullName evidence="3">RICIN domain-containing protein</fullName>
    </submittedName>
</protein>
<proteinExistence type="predicted"/>
<organism evidence="3 4">
    <name type="scientific">Kibdelosporangium lantanae</name>
    <dbReference type="NCBI Taxonomy" id="1497396"/>
    <lineage>
        <taxon>Bacteria</taxon>
        <taxon>Bacillati</taxon>
        <taxon>Actinomycetota</taxon>
        <taxon>Actinomycetes</taxon>
        <taxon>Pseudonocardiales</taxon>
        <taxon>Pseudonocardiaceae</taxon>
        <taxon>Kibdelosporangium</taxon>
    </lineage>
</organism>
<dbReference type="SUPFAM" id="SSF50370">
    <property type="entry name" value="Ricin B-like lectins"/>
    <property type="match status" value="1"/>
</dbReference>
<keyword evidence="4" id="KW-1185">Reference proteome</keyword>
<dbReference type="InterPro" id="IPR035992">
    <property type="entry name" value="Ricin_B-like_lectins"/>
</dbReference>
<keyword evidence="1" id="KW-0732">Signal</keyword>
<feature type="domain" description="Ricin B lectin" evidence="2">
    <location>
        <begin position="46"/>
        <end position="197"/>
    </location>
</feature>
<dbReference type="EMBL" id="JBHTIS010000443">
    <property type="protein sequence ID" value="MFD1045884.1"/>
    <property type="molecule type" value="Genomic_DNA"/>
</dbReference>
<dbReference type="CDD" id="cd00161">
    <property type="entry name" value="beta-trefoil_Ricin-like"/>
    <property type="match status" value="1"/>
</dbReference>
<comment type="caution">
    <text evidence="3">The sequence shown here is derived from an EMBL/GenBank/DDBJ whole genome shotgun (WGS) entry which is preliminary data.</text>
</comment>
<dbReference type="Proteomes" id="UP001597045">
    <property type="component" value="Unassembled WGS sequence"/>
</dbReference>
<name>A0ABW3M8I0_9PSEU</name>
<sequence length="199" mass="22042">MTRTRILRSLGALAAGITLAALLSPATSQAMATQAATAASNTSWYGPYVFTSYAGGRCLAADSQGLGQNGTRIWLWDCYPPSQQGEMWWLHLMPYSNTYGTAYQVVGVESRRCLDAAAQDGGRNGTHIQLWDCLGAQQTNQLWWVYRNDYNHGYVLKNVASGRVLDAAAQDWGLNGARVQLWDDLGDNQLNQRWTETTW</sequence>
<gene>
    <name evidence="3" type="ORF">ACFQ1S_10060</name>
</gene>
<dbReference type="SMART" id="SM00458">
    <property type="entry name" value="RICIN"/>
    <property type="match status" value="1"/>
</dbReference>
<feature type="signal peptide" evidence="1">
    <location>
        <begin position="1"/>
        <end position="30"/>
    </location>
</feature>
<reference evidence="4" key="1">
    <citation type="journal article" date="2019" name="Int. J. Syst. Evol. Microbiol.">
        <title>The Global Catalogue of Microorganisms (GCM) 10K type strain sequencing project: providing services to taxonomists for standard genome sequencing and annotation.</title>
        <authorList>
            <consortium name="The Broad Institute Genomics Platform"/>
            <consortium name="The Broad Institute Genome Sequencing Center for Infectious Disease"/>
            <person name="Wu L."/>
            <person name="Ma J."/>
        </authorList>
    </citation>
    <scope>NUCLEOTIDE SEQUENCE [LARGE SCALE GENOMIC DNA]</scope>
    <source>
        <strain evidence="4">JCM 31486</strain>
    </source>
</reference>